<dbReference type="Proteomes" id="UP001482620">
    <property type="component" value="Unassembled WGS sequence"/>
</dbReference>
<name>A0ABV0VB69_9TELE</name>
<reference evidence="1 2" key="1">
    <citation type="submission" date="2021-06" db="EMBL/GenBank/DDBJ databases">
        <authorList>
            <person name="Palmer J.M."/>
        </authorList>
    </citation>
    <scope>NUCLEOTIDE SEQUENCE [LARGE SCALE GENOMIC DNA]</scope>
    <source>
        <strain evidence="2">if_2019</strain>
        <tissue evidence="1">Muscle</tissue>
    </source>
</reference>
<sequence>MPRFIISISKKPLFGRALTVHKTNGSVCLLVFTVLLNYRPSLPPGRRGNRTGMDGCRANSFRRDRHSFSSDTLQLILGDNLGLPIEKKMTDTQILRQTQSNFTCKESNTIQPAQC</sequence>
<evidence type="ECO:0000313" key="1">
    <source>
        <dbReference type="EMBL" id="MEQ2253588.1"/>
    </source>
</evidence>
<protein>
    <submittedName>
        <fullName evidence="1">Uncharacterized protein</fullName>
    </submittedName>
</protein>
<accession>A0ABV0VB69</accession>
<comment type="caution">
    <text evidence="1">The sequence shown here is derived from an EMBL/GenBank/DDBJ whole genome shotgun (WGS) entry which is preliminary data.</text>
</comment>
<dbReference type="EMBL" id="JAHRIQ010098501">
    <property type="protein sequence ID" value="MEQ2253588.1"/>
    <property type="molecule type" value="Genomic_DNA"/>
</dbReference>
<keyword evidence="2" id="KW-1185">Reference proteome</keyword>
<organism evidence="1 2">
    <name type="scientific">Ilyodon furcidens</name>
    <name type="common">goldbreast splitfin</name>
    <dbReference type="NCBI Taxonomy" id="33524"/>
    <lineage>
        <taxon>Eukaryota</taxon>
        <taxon>Metazoa</taxon>
        <taxon>Chordata</taxon>
        <taxon>Craniata</taxon>
        <taxon>Vertebrata</taxon>
        <taxon>Euteleostomi</taxon>
        <taxon>Actinopterygii</taxon>
        <taxon>Neopterygii</taxon>
        <taxon>Teleostei</taxon>
        <taxon>Neoteleostei</taxon>
        <taxon>Acanthomorphata</taxon>
        <taxon>Ovalentaria</taxon>
        <taxon>Atherinomorphae</taxon>
        <taxon>Cyprinodontiformes</taxon>
        <taxon>Goodeidae</taxon>
        <taxon>Ilyodon</taxon>
    </lineage>
</organism>
<evidence type="ECO:0000313" key="2">
    <source>
        <dbReference type="Proteomes" id="UP001482620"/>
    </source>
</evidence>
<gene>
    <name evidence="1" type="ORF">ILYODFUR_033696</name>
</gene>
<proteinExistence type="predicted"/>